<protein>
    <submittedName>
        <fullName evidence="2">Uncharacterized protein</fullName>
    </submittedName>
</protein>
<sequence length="83" mass="9341">MAGVGIPPGPMRTPDCMHKERDRSLEERRALHLTVTVTRLHSIQVLTVRLIMPDLKVTCRKLPKVLQHSEEMQSTIQAGKSVS</sequence>
<evidence type="ECO:0000313" key="2">
    <source>
        <dbReference type="EMBL" id="ROI16601.1"/>
    </source>
</evidence>
<proteinExistence type="predicted"/>
<organism evidence="2 3">
    <name type="scientific">Anabarilius grahami</name>
    <name type="common">Kanglang fish</name>
    <name type="synonym">Barilius grahami</name>
    <dbReference type="NCBI Taxonomy" id="495550"/>
    <lineage>
        <taxon>Eukaryota</taxon>
        <taxon>Metazoa</taxon>
        <taxon>Chordata</taxon>
        <taxon>Craniata</taxon>
        <taxon>Vertebrata</taxon>
        <taxon>Euteleostomi</taxon>
        <taxon>Actinopterygii</taxon>
        <taxon>Neopterygii</taxon>
        <taxon>Teleostei</taxon>
        <taxon>Ostariophysi</taxon>
        <taxon>Cypriniformes</taxon>
        <taxon>Xenocyprididae</taxon>
        <taxon>Xenocypridinae</taxon>
        <taxon>Xenocypridinae incertae sedis</taxon>
        <taxon>Anabarilius</taxon>
    </lineage>
</organism>
<accession>A0A3N0XIM5</accession>
<feature type="region of interest" description="Disordered" evidence="1">
    <location>
        <begin position="1"/>
        <end position="23"/>
    </location>
</feature>
<gene>
    <name evidence="2" type="ORF">DPX16_22578</name>
</gene>
<reference evidence="2 3" key="1">
    <citation type="submission" date="2018-10" db="EMBL/GenBank/DDBJ databases">
        <title>Genome assembly for a Yunnan-Guizhou Plateau 3E fish, Anabarilius grahami (Regan), and its evolutionary and genetic applications.</title>
        <authorList>
            <person name="Jiang W."/>
        </authorList>
    </citation>
    <scope>NUCLEOTIDE SEQUENCE [LARGE SCALE GENOMIC DNA]</scope>
    <source>
        <strain evidence="2">AG-KIZ</strain>
        <tissue evidence="2">Muscle</tissue>
    </source>
</reference>
<name>A0A3N0XIM5_ANAGA</name>
<dbReference type="EMBL" id="RJVU01074626">
    <property type="protein sequence ID" value="ROI16601.1"/>
    <property type="molecule type" value="Genomic_DNA"/>
</dbReference>
<keyword evidence="3" id="KW-1185">Reference proteome</keyword>
<comment type="caution">
    <text evidence="2">The sequence shown here is derived from an EMBL/GenBank/DDBJ whole genome shotgun (WGS) entry which is preliminary data.</text>
</comment>
<dbReference type="Proteomes" id="UP000281406">
    <property type="component" value="Unassembled WGS sequence"/>
</dbReference>
<dbReference type="AlphaFoldDB" id="A0A3N0XIM5"/>
<evidence type="ECO:0000256" key="1">
    <source>
        <dbReference type="SAM" id="MobiDB-lite"/>
    </source>
</evidence>
<evidence type="ECO:0000313" key="3">
    <source>
        <dbReference type="Proteomes" id="UP000281406"/>
    </source>
</evidence>